<dbReference type="PANTHER" id="PTHR45691:SF6">
    <property type="entry name" value="PROTEIN DIAPHANOUS"/>
    <property type="match status" value="1"/>
</dbReference>
<comment type="caution">
    <text evidence="2">The sequence shown here is derived from an EMBL/GenBank/DDBJ whole genome shotgun (WGS) entry which is preliminary data.</text>
</comment>
<dbReference type="GO" id="GO:0005884">
    <property type="term" value="C:actin filament"/>
    <property type="evidence" value="ECO:0007669"/>
    <property type="project" value="TreeGrafter"/>
</dbReference>
<sequence length="222" mass="25509">MVKDTEAEGYFLSILQHLMLIRNDYFVSPHLEPVPVIQYIRHNVPPDIKSEPDMAVQYVTKRMEKEGAISGHGNHSVDEEFIVRQEAQVQLVKKEEKIKELEAELQAFKSRIRPHEMSENCFWVVATEDRFESADLLAKLSLTFGNQKMVTVDCTYLFWQRRKYRIGISSKLVASSCANVHHGVDEKSCCAGECCEKGRIIRVRTGRVFWGSRKCNSKLTGK</sequence>
<name>A0A8X7WWG7_POLSE</name>
<dbReference type="AlphaFoldDB" id="A0A8X7WWG7"/>
<feature type="non-terminal residue" evidence="2">
    <location>
        <position position="222"/>
    </location>
</feature>
<evidence type="ECO:0000256" key="1">
    <source>
        <dbReference type="SAM" id="Coils"/>
    </source>
</evidence>
<dbReference type="GO" id="GO:0030041">
    <property type="term" value="P:actin filament polymerization"/>
    <property type="evidence" value="ECO:0007669"/>
    <property type="project" value="TreeGrafter"/>
</dbReference>
<feature type="non-terminal residue" evidence="2">
    <location>
        <position position="1"/>
    </location>
</feature>
<proteinExistence type="predicted"/>
<organism evidence="2 3">
    <name type="scientific">Polypterus senegalus</name>
    <name type="common">Senegal bichir</name>
    <dbReference type="NCBI Taxonomy" id="55291"/>
    <lineage>
        <taxon>Eukaryota</taxon>
        <taxon>Metazoa</taxon>
        <taxon>Chordata</taxon>
        <taxon>Craniata</taxon>
        <taxon>Vertebrata</taxon>
        <taxon>Euteleostomi</taxon>
        <taxon>Actinopterygii</taxon>
        <taxon>Polypteriformes</taxon>
        <taxon>Polypteridae</taxon>
        <taxon>Polypterus</taxon>
    </lineage>
</organism>
<dbReference type="Proteomes" id="UP000886611">
    <property type="component" value="Unassembled WGS sequence"/>
</dbReference>
<gene>
    <name evidence="2" type="primary">Diaph2_0</name>
    <name evidence="2" type="ORF">GTO96_0013592</name>
</gene>
<accession>A0A8X7WWG7</accession>
<feature type="coiled-coil region" evidence="1">
    <location>
        <begin position="84"/>
        <end position="111"/>
    </location>
</feature>
<dbReference type="PANTHER" id="PTHR45691">
    <property type="entry name" value="PROTEIN DIAPHANOUS"/>
    <property type="match status" value="1"/>
</dbReference>
<dbReference type="Gene3D" id="6.10.30.30">
    <property type="match status" value="1"/>
</dbReference>
<protein>
    <submittedName>
        <fullName evidence="2">DIAP2 protein</fullName>
    </submittedName>
</protein>
<keyword evidence="1" id="KW-0175">Coiled coil</keyword>
<dbReference type="InterPro" id="IPR051412">
    <property type="entry name" value="Formin_Homology_Diaphanous_sf"/>
</dbReference>
<keyword evidence="3" id="KW-1185">Reference proteome</keyword>
<reference evidence="2 3" key="1">
    <citation type="journal article" date="2021" name="Cell">
        <title>Tracing the genetic footprints of vertebrate landing in non-teleost ray-finned fishes.</title>
        <authorList>
            <person name="Bi X."/>
            <person name="Wang K."/>
            <person name="Yang L."/>
            <person name="Pan H."/>
            <person name="Jiang H."/>
            <person name="Wei Q."/>
            <person name="Fang M."/>
            <person name="Yu H."/>
            <person name="Zhu C."/>
            <person name="Cai Y."/>
            <person name="He Y."/>
            <person name="Gan X."/>
            <person name="Zeng H."/>
            <person name="Yu D."/>
            <person name="Zhu Y."/>
            <person name="Jiang H."/>
            <person name="Qiu Q."/>
            <person name="Yang H."/>
            <person name="Zhang Y.E."/>
            <person name="Wang W."/>
            <person name="Zhu M."/>
            <person name="He S."/>
            <person name="Zhang G."/>
        </authorList>
    </citation>
    <scope>NUCLEOTIDE SEQUENCE [LARGE SCALE GENOMIC DNA]</scope>
    <source>
        <strain evidence="2">Bchr_013</strain>
    </source>
</reference>
<evidence type="ECO:0000313" key="2">
    <source>
        <dbReference type="EMBL" id="KAG2457125.1"/>
    </source>
</evidence>
<dbReference type="Gene3D" id="1.10.238.150">
    <property type="entry name" value="Formin, FH3 diaphanous domain"/>
    <property type="match status" value="1"/>
</dbReference>
<evidence type="ECO:0000313" key="3">
    <source>
        <dbReference type="Proteomes" id="UP000886611"/>
    </source>
</evidence>
<dbReference type="EMBL" id="JAATIS010008602">
    <property type="protein sequence ID" value="KAG2457125.1"/>
    <property type="molecule type" value="Genomic_DNA"/>
</dbReference>